<feature type="binding site" evidence="5">
    <location>
        <position position="189"/>
    </location>
    <ligand>
        <name>substrate</name>
    </ligand>
</feature>
<evidence type="ECO:0000313" key="11">
    <source>
        <dbReference type="Proteomes" id="UP000663829"/>
    </source>
</evidence>
<proteinExistence type="inferred from homology"/>
<sequence length="577" mass="67122">RTIHACTGRPQRTFQCLDELLRKEYTSKERSDFISYVLPFIISLALRVEQICGQPPPLLRQKSNKTVTMSQYQCASLLACAFFCLFPKQQNRHSKYASYQNPNFYRLYYDDGRPGSLSVKVQKLKCILHYFKRISEHKPNGVLTFRRSYLSSNRLPKWNESNHKLCQVKLINNKTIEDLHGFLQVDFANKYIGGGVLGEGCVQEEIRFVICPEMLVSLLFCEVMDEQECIFLIGCERFSSYKGYSRTFAWSENYIDETPKDSWGRRLCHVVAMDALRFEVPKIQYQFEYIQRELIKASTSFSSIADRNERKSFLNKNYDPDSSIGIATGHWGCGAFNGGRGLLYATLRDRKFYQEFSDFYQCLLEKEITVKQLYGCLRLYSSTPTNSSVFDFILRRTMTTPIAILIDNATWHNKLTPESEPPKRAWQKALVADWLTQRKIKFELYMTKAELLELAFQHLPPREYIVDRAAKKFDVQIVRIPIKHCVLIPIELVWSGLKNYVRNQSGRFSLNDISQLCNEWLSSLGPEHAIGYFKHVEKHEEIFKTADRLAEELDNEIIDSDDESDNNELDDDDPNSD</sequence>
<evidence type="ECO:0000313" key="10">
    <source>
        <dbReference type="EMBL" id="CAF3916723.1"/>
    </source>
</evidence>
<dbReference type="InterPro" id="IPR048362">
    <property type="entry name" value="PARG_helical"/>
</dbReference>
<feature type="active site" evidence="4">
    <location>
        <position position="204"/>
    </location>
</feature>
<feature type="binding site" evidence="5">
    <location>
        <position position="244"/>
    </location>
    <ligand>
        <name>substrate</name>
    </ligand>
</feature>
<reference evidence="9" key="1">
    <citation type="submission" date="2021-02" db="EMBL/GenBank/DDBJ databases">
        <authorList>
            <person name="Nowell W R."/>
        </authorList>
    </citation>
    <scope>NUCLEOTIDE SEQUENCE</scope>
</reference>
<organism evidence="9 11">
    <name type="scientific">Didymodactylos carnosus</name>
    <dbReference type="NCBI Taxonomy" id="1234261"/>
    <lineage>
        <taxon>Eukaryota</taxon>
        <taxon>Metazoa</taxon>
        <taxon>Spiralia</taxon>
        <taxon>Gnathifera</taxon>
        <taxon>Rotifera</taxon>
        <taxon>Eurotatoria</taxon>
        <taxon>Bdelloidea</taxon>
        <taxon>Philodinida</taxon>
        <taxon>Philodinidae</taxon>
        <taxon>Didymodactylos</taxon>
    </lineage>
</organism>
<dbReference type="EC" id="3.2.1.143" evidence="2"/>
<dbReference type="Proteomes" id="UP000663829">
    <property type="component" value="Unassembled WGS sequence"/>
</dbReference>
<comment type="similarity">
    <text evidence="1">Belongs to the poly(ADP-ribose) glycohydrolase family.</text>
</comment>
<comment type="caution">
    <text evidence="9">The sequence shown here is derived from an EMBL/GenBank/DDBJ whole genome shotgun (WGS) entry which is preliminary data.</text>
</comment>
<feature type="non-terminal residue" evidence="9">
    <location>
        <position position="1"/>
    </location>
</feature>
<dbReference type="Pfam" id="PF20811">
    <property type="entry name" value="PARG_cat_N"/>
    <property type="match status" value="1"/>
</dbReference>
<evidence type="ECO:0000256" key="6">
    <source>
        <dbReference type="SAM" id="MobiDB-lite"/>
    </source>
</evidence>
<dbReference type="GO" id="GO:1990966">
    <property type="term" value="P:ATP generation from poly-ADP-D-ribose"/>
    <property type="evidence" value="ECO:0007669"/>
    <property type="project" value="TreeGrafter"/>
</dbReference>
<dbReference type="GO" id="GO:0005634">
    <property type="term" value="C:nucleus"/>
    <property type="evidence" value="ECO:0007669"/>
    <property type="project" value="TreeGrafter"/>
</dbReference>
<evidence type="ECO:0000256" key="4">
    <source>
        <dbReference type="PIRSR" id="PIRSR607724-1"/>
    </source>
</evidence>
<keyword evidence="3" id="KW-0378">Hydrolase</keyword>
<evidence type="ECO:0000313" key="9">
    <source>
        <dbReference type="EMBL" id="CAF1153217.1"/>
    </source>
</evidence>
<gene>
    <name evidence="9" type="ORF">GPM918_LOCUS21292</name>
    <name evidence="10" type="ORF">SRO942_LOCUS21289</name>
</gene>
<accession>A0A814SVZ5</accession>
<protein>
    <recommendedName>
        <fullName evidence="2">poly(ADP-ribose) glycohydrolase</fullName>
        <ecNumber evidence="2">3.2.1.143</ecNumber>
    </recommendedName>
</protein>
<dbReference type="InterPro" id="IPR007724">
    <property type="entry name" value="Poly_GlycHdrlase"/>
</dbReference>
<dbReference type="GO" id="GO:0006282">
    <property type="term" value="P:regulation of DNA repair"/>
    <property type="evidence" value="ECO:0007669"/>
    <property type="project" value="InterPro"/>
</dbReference>
<dbReference type="Pfam" id="PF05028">
    <property type="entry name" value="PARG_cat_C"/>
    <property type="match status" value="1"/>
</dbReference>
<evidence type="ECO:0000256" key="1">
    <source>
        <dbReference type="ARBA" id="ARBA00009545"/>
    </source>
</evidence>
<dbReference type="EMBL" id="CAJOBC010006958">
    <property type="protein sequence ID" value="CAF3916723.1"/>
    <property type="molecule type" value="Genomic_DNA"/>
</dbReference>
<feature type="domain" description="PARG catalytic Macro" evidence="7">
    <location>
        <begin position="156"/>
        <end position="341"/>
    </location>
</feature>
<feature type="region of interest" description="Disordered" evidence="6">
    <location>
        <begin position="555"/>
        <end position="577"/>
    </location>
</feature>
<dbReference type="GO" id="GO:0005975">
    <property type="term" value="P:carbohydrate metabolic process"/>
    <property type="evidence" value="ECO:0007669"/>
    <property type="project" value="InterPro"/>
</dbReference>
<feature type="active site" evidence="4">
    <location>
        <position position="205"/>
    </location>
</feature>
<dbReference type="PANTHER" id="PTHR12837">
    <property type="entry name" value="POLY ADP-RIBOSE GLYCOHYDROLASE"/>
    <property type="match status" value="1"/>
</dbReference>
<dbReference type="EMBL" id="CAJNOQ010006958">
    <property type="protein sequence ID" value="CAF1153217.1"/>
    <property type="molecule type" value="Genomic_DNA"/>
</dbReference>
<feature type="domain" description="PARG helical" evidence="8">
    <location>
        <begin position="26"/>
        <end position="147"/>
    </location>
</feature>
<name>A0A814SVZ5_9BILA</name>
<dbReference type="InterPro" id="IPR036397">
    <property type="entry name" value="RNaseH_sf"/>
</dbReference>
<dbReference type="GO" id="GO:0009225">
    <property type="term" value="P:nucleotide-sugar metabolic process"/>
    <property type="evidence" value="ECO:0007669"/>
    <property type="project" value="TreeGrafter"/>
</dbReference>
<dbReference type="Proteomes" id="UP000681722">
    <property type="component" value="Unassembled WGS sequence"/>
</dbReference>
<dbReference type="OrthoDB" id="1937899at2759"/>
<evidence type="ECO:0000259" key="8">
    <source>
        <dbReference type="Pfam" id="PF20811"/>
    </source>
</evidence>
<evidence type="ECO:0000256" key="2">
    <source>
        <dbReference type="ARBA" id="ARBA00012255"/>
    </source>
</evidence>
<dbReference type="AlphaFoldDB" id="A0A814SVZ5"/>
<evidence type="ECO:0000259" key="7">
    <source>
        <dbReference type="Pfam" id="PF05028"/>
    </source>
</evidence>
<dbReference type="Gene3D" id="3.30.420.10">
    <property type="entry name" value="Ribonuclease H-like superfamily/Ribonuclease H"/>
    <property type="match status" value="1"/>
</dbReference>
<evidence type="ECO:0000256" key="3">
    <source>
        <dbReference type="ARBA" id="ARBA00022801"/>
    </source>
</evidence>
<dbReference type="GO" id="GO:0003676">
    <property type="term" value="F:nucleic acid binding"/>
    <property type="evidence" value="ECO:0007669"/>
    <property type="project" value="InterPro"/>
</dbReference>
<dbReference type="GO" id="GO:0005737">
    <property type="term" value="C:cytoplasm"/>
    <property type="evidence" value="ECO:0007669"/>
    <property type="project" value="TreeGrafter"/>
</dbReference>
<dbReference type="InterPro" id="IPR046372">
    <property type="entry name" value="PARG_cat_C"/>
</dbReference>
<dbReference type="GO" id="GO:0004649">
    <property type="term" value="F:poly(ADP-ribose) glycohydrolase activity"/>
    <property type="evidence" value="ECO:0007669"/>
    <property type="project" value="UniProtKB-EC"/>
</dbReference>
<dbReference type="PANTHER" id="PTHR12837:SF0">
    <property type="entry name" value="POLY(ADP-RIBOSE) GLYCOHYDROLASE"/>
    <property type="match status" value="1"/>
</dbReference>
<keyword evidence="11" id="KW-1185">Reference proteome</keyword>
<feature type="active site" evidence="4">
    <location>
        <position position="186"/>
    </location>
</feature>
<feature type="binding site" evidence="5">
    <location>
        <position position="203"/>
    </location>
    <ligand>
        <name>substrate</name>
    </ligand>
</feature>
<evidence type="ECO:0000256" key="5">
    <source>
        <dbReference type="PIRSR" id="PIRSR607724-2"/>
    </source>
</evidence>